<accession>A0ACB7PFY0</accession>
<dbReference type="EMBL" id="JAGIZQ010000003">
    <property type="protein sequence ID" value="KAH6635946.1"/>
    <property type="molecule type" value="Genomic_DNA"/>
</dbReference>
<dbReference type="Proteomes" id="UP000724584">
    <property type="component" value="Unassembled WGS sequence"/>
</dbReference>
<comment type="caution">
    <text evidence="1">The sequence shown here is derived from an EMBL/GenBank/DDBJ whole genome shotgun (WGS) entry which is preliminary data.</text>
</comment>
<organism evidence="1 2">
    <name type="scientific">Chaetomium tenue</name>
    <dbReference type="NCBI Taxonomy" id="1854479"/>
    <lineage>
        <taxon>Eukaryota</taxon>
        <taxon>Fungi</taxon>
        <taxon>Dikarya</taxon>
        <taxon>Ascomycota</taxon>
        <taxon>Pezizomycotina</taxon>
        <taxon>Sordariomycetes</taxon>
        <taxon>Sordariomycetidae</taxon>
        <taxon>Sordariales</taxon>
        <taxon>Chaetomiaceae</taxon>
        <taxon>Chaetomium</taxon>
    </lineage>
</organism>
<name>A0ACB7PFY0_9PEZI</name>
<keyword evidence="2" id="KW-1185">Reference proteome</keyword>
<evidence type="ECO:0000313" key="1">
    <source>
        <dbReference type="EMBL" id="KAH6635946.1"/>
    </source>
</evidence>
<protein>
    <submittedName>
        <fullName evidence="1">Uncharacterized protein</fullName>
    </submittedName>
</protein>
<proteinExistence type="predicted"/>
<gene>
    <name evidence="1" type="ORF">F5144DRAFT_600725</name>
</gene>
<evidence type="ECO:0000313" key="2">
    <source>
        <dbReference type="Proteomes" id="UP000724584"/>
    </source>
</evidence>
<sequence>MTNISATGSLGALNQFIRAPRGRTHGSWGYTILRTGYSPESGVLFTVALERLKAKSTGGAIIAAASRRLGEVPGLEEKRQFLGTGAGAWVWPPETDCIADPEVEELDDNDEYRGWMRMDVYDIRSSWLRRLGCGRSGKRRWLGHEEREQASGIYWFAEY</sequence>
<reference evidence="1 2" key="1">
    <citation type="journal article" date="2021" name="Nat. Commun.">
        <title>Genetic determinants of endophytism in the Arabidopsis root mycobiome.</title>
        <authorList>
            <person name="Mesny F."/>
            <person name="Miyauchi S."/>
            <person name="Thiergart T."/>
            <person name="Pickel B."/>
            <person name="Atanasova L."/>
            <person name="Karlsson M."/>
            <person name="Huettel B."/>
            <person name="Barry K.W."/>
            <person name="Haridas S."/>
            <person name="Chen C."/>
            <person name="Bauer D."/>
            <person name="Andreopoulos W."/>
            <person name="Pangilinan J."/>
            <person name="LaButti K."/>
            <person name="Riley R."/>
            <person name="Lipzen A."/>
            <person name="Clum A."/>
            <person name="Drula E."/>
            <person name="Henrissat B."/>
            <person name="Kohler A."/>
            <person name="Grigoriev I.V."/>
            <person name="Martin F.M."/>
            <person name="Hacquard S."/>
        </authorList>
    </citation>
    <scope>NUCLEOTIDE SEQUENCE [LARGE SCALE GENOMIC DNA]</scope>
    <source>
        <strain evidence="1 2">MPI-SDFR-AT-0079</strain>
    </source>
</reference>